<keyword evidence="2" id="KW-1185">Reference proteome</keyword>
<accession>A0ABR7KYL6</accession>
<gene>
    <name evidence="1" type="ORF">H7U22_22670</name>
</gene>
<protein>
    <submittedName>
        <fullName evidence="1">Uncharacterized protein</fullName>
    </submittedName>
</protein>
<evidence type="ECO:0000313" key="2">
    <source>
        <dbReference type="Proteomes" id="UP000652755"/>
    </source>
</evidence>
<dbReference type="EMBL" id="JACRYL010000062">
    <property type="protein sequence ID" value="MBC6113219.1"/>
    <property type="molecule type" value="Genomic_DNA"/>
</dbReference>
<proteinExistence type="predicted"/>
<sequence>MAEKWRIFQTFLVLRVGAFCENRKMGAEIPFKNRPKMPKIGSEAENWGLV</sequence>
<dbReference type="RefSeq" id="WP_187073638.1">
    <property type="nucleotide sequence ID" value="NZ_JACRYL010000062.1"/>
</dbReference>
<comment type="caution">
    <text evidence="1">The sequence shown here is derived from an EMBL/GenBank/DDBJ whole genome shotgun (WGS) entry which is preliminary data.</text>
</comment>
<dbReference type="Proteomes" id="UP000652755">
    <property type="component" value="Unassembled WGS sequence"/>
</dbReference>
<reference evidence="1 2" key="1">
    <citation type="submission" date="2020-08" db="EMBL/GenBank/DDBJ databases">
        <authorList>
            <person name="Sun Q."/>
            <person name="Inoue M."/>
        </authorList>
    </citation>
    <scope>NUCLEOTIDE SEQUENCE [LARGE SCALE GENOMIC DNA]</scope>
    <source>
        <strain evidence="1 2">CCM 8938</strain>
    </source>
</reference>
<evidence type="ECO:0000313" key="1">
    <source>
        <dbReference type="EMBL" id="MBC6113219.1"/>
    </source>
</evidence>
<organism evidence="1 2">
    <name type="scientific">Pedobacter fastidiosus</name>
    <dbReference type="NCBI Taxonomy" id="2765361"/>
    <lineage>
        <taxon>Bacteria</taxon>
        <taxon>Pseudomonadati</taxon>
        <taxon>Bacteroidota</taxon>
        <taxon>Sphingobacteriia</taxon>
        <taxon>Sphingobacteriales</taxon>
        <taxon>Sphingobacteriaceae</taxon>
        <taxon>Pedobacter</taxon>
    </lineage>
</organism>
<name>A0ABR7KYL6_9SPHI</name>